<keyword evidence="5 7" id="KW-1133">Transmembrane helix</keyword>
<keyword evidence="6 7" id="KW-0472">Membrane</keyword>
<feature type="transmembrane region" description="Helical" evidence="7">
    <location>
        <begin position="66"/>
        <end position="87"/>
    </location>
</feature>
<evidence type="ECO:0000256" key="2">
    <source>
        <dbReference type="ARBA" id="ARBA00008193"/>
    </source>
</evidence>
<comment type="caution">
    <text evidence="9">The sequence shown here is derived from an EMBL/GenBank/DDBJ whole genome shotgun (WGS) entry which is preliminary data.</text>
</comment>
<dbReference type="GO" id="GO:0005886">
    <property type="term" value="C:plasma membrane"/>
    <property type="evidence" value="ECO:0007669"/>
    <property type="project" value="UniProtKB-SubCell"/>
</dbReference>
<dbReference type="EMBL" id="DVNB01000035">
    <property type="protein sequence ID" value="HIU56862.1"/>
    <property type="molecule type" value="Genomic_DNA"/>
</dbReference>
<evidence type="ECO:0000313" key="9">
    <source>
        <dbReference type="EMBL" id="HIU56862.1"/>
    </source>
</evidence>
<gene>
    <name evidence="9" type="ORF">IAA61_03490</name>
</gene>
<evidence type="ECO:0000256" key="5">
    <source>
        <dbReference type="ARBA" id="ARBA00022989"/>
    </source>
</evidence>
<evidence type="ECO:0000259" key="8">
    <source>
        <dbReference type="Pfam" id="PF03458"/>
    </source>
</evidence>
<feature type="transmembrane region" description="Helical" evidence="7">
    <location>
        <begin position="6"/>
        <end position="27"/>
    </location>
</feature>
<protein>
    <submittedName>
        <fullName evidence="9">TRIC cation channel family protein</fullName>
    </submittedName>
</protein>
<feature type="transmembrane region" description="Helical" evidence="7">
    <location>
        <begin position="185"/>
        <end position="207"/>
    </location>
</feature>
<evidence type="ECO:0000256" key="3">
    <source>
        <dbReference type="ARBA" id="ARBA00022475"/>
    </source>
</evidence>
<dbReference type="InterPro" id="IPR005115">
    <property type="entry name" value="Gly_transporter"/>
</dbReference>
<feature type="domain" description="Glycine transporter" evidence="8">
    <location>
        <begin position="103"/>
        <end position="177"/>
    </location>
</feature>
<feature type="domain" description="Glycine transporter" evidence="8">
    <location>
        <begin position="9"/>
        <end position="82"/>
    </location>
</feature>
<feature type="transmembrane region" description="Helical" evidence="7">
    <location>
        <begin position="34"/>
        <end position="54"/>
    </location>
</feature>
<dbReference type="AlphaFoldDB" id="A0A9D1MB96"/>
<evidence type="ECO:0000256" key="6">
    <source>
        <dbReference type="ARBA" id="ARBA00023136"/>
    </source>
</evidence>
<reference evidence="9" key="1">
    <citation type="submission" date="2020-10" db="EMBL/GenBank/DDBJ databases">
        <authorList>
            <person name="Gilroy R."/>
        </authorList>
    </citation>
    <scope>NUCLEOTIDE SEQUENCE</scope>
    <source>
        <strain evidence="9">USAMLcec3-3695</strain>
    </source>
</reference>
<evidence type="ECO:0000256" key="7">
    <source>
        <dbReference type="SAM" id="Phobius"/>
    </source>
</evidence>
<reference evidence="9" key="2">
    <citation type="journal article" date="2021" name="PeerJ">
        <title>Extensive microbial diversity within the chicken gut microbiome revealed by metagenomics and culture.</title>
        <authorList>
            <person name="Gilroy R."/>
            <person name="Ravi A."/>
            <person name="Getino M."/>
            <person name="Pursley I."/>
            <person name="Horton D.L."/>
            <person name="Alikhan N.F."/>
            <person name="Baker D."/>
            <person name="Gharbi K."/>
            <person name="Hall N."/>
            <person name="Watson M."/>
            <person name="Adriaenssens E.M."/>
            <person name="Foster-Nyarko E."/>
            <person name="Jarju S."/>
            <person name="Secka A."/>
            <person name="Antonio M."/>
            <person name="Oren A."/>
            <person name="Chaudhuri R.R."/>
            <person name="La Ragione R."/>
            <person name="Hildebrand F."/>
            <person name="Pallen M.J."/>
        </authorList>
    </citation>
    <scope>NUCLEOTIDE SEQUENCE</scope>
    <source>
        <strain evidence="9">USAMLcec3-3695</strain>
    </source>
</reference>
<comment type="similarity">
    <text evidence="2">Belongs to the UPF0126 family.</text>
</comment>
<evidence type="ECO:0000256" key="1">
    <source>
        <dbReference type="ARBA" id="ARBA00004651"/>
    </source>
</evidence>
<dbReference type="Pfam" id="PF03458">
    <property type="entry name" value="Gly_transporter"/>
    <property type="match status" value="2"/>
</dbReference>
<feature type="transmembrane region" description="Helical" evidence="7">
    <location>
        <begin position="158"/>
        <end position="179"/>
    </location>
</feature>
<accession>A0A9D1MB96</accession>
<dbReference type="PANTHER" id="PTHR30506">
    <property type="entry name" value="INNER MEMBRANE PROTEIN"/>
    <property type="match status" value="1"/>
</dbReference>
<dbReference type="Proteomes" id="UP000824109">
    <property type="component" value="Unassembled WGS sequence"/>
</dbReference>
<feature type="transmembrane region" description="Helical" evidence="7">
    <location>
        <begin position="99"/>
        <end position="117"/>
    </location>
</feature>
<feature type="transmembrane region" description="Helical" evidence="7">
    <location>
        <begin position="129"/>
        <end position="146"/>
    </location>
</feature>
<keyword evidence="4 7" id="KW-0812">Transmembrane</keyword>
<evidence type="ECO:0000313" key="10">
    <source>
        <dbReference type="Proteomes" id="UP000824109"/>
    </source>
</evidence>
<proteinExistence type="inferred from homology"/>
<sequence length="243" mass="25185">MSIGPVPVALEYIGVISFAVSGASKAVSKEMDMLGVIFIAVITAMGGGFLRDLVIGVFPQKIFTEPAGACIAAAAGAVLFIAEYWLEKSGKQIIRSNKIVINITDTIGLAAFTVLGVDAGINAGYSSNPFLLIFLGTVTGVGGGVLRDITLKEIPEIFMRNIYVCASAAGAAIFVFINARYGAPAAAVLISAMLTAAVRAAAIAFDLNLPVIKVKRNSTEQIEQSAVSSVGNSKINDRIGGKI</sequence>
<comment type="subcellular location">
    <subcellularLocation>
        <location evidence="1">Cell membrane</location>
        <topology evidence="1">Multi-pass membrane protein</topology>
    </subcellularLocation>
</comment>
<dbReference type="PANTHER" id="PTHR30506:SF3">
    <property type="entry name" value="UPF0126 INNER MEMBRANE PROTEIN YADS-RELATED"/>
    <property type="match status" value="1"/>
</dbReference>
<organism evidence="9 10">
    <name type="scientific">Candidatus Ornithomonoglobus merdipullorum</name>
    <dbReference type="NCBI Taxonomy" id="2840895"/>
    <lineage>
        <taxon>Bacteria</taxon>
        <taxon>Bacillati</taxon>
        <taxon>Bacillota</taxon>
        <taxon>Clostridia</taxon>
        <taxon>Candidatus Ornithomonoglobus</taxon>
    </lineage>
</organism>
<keyword evidence="3" id="KW-1003">Cell membrane</keyword>
<name>A0A9D1MB96_9FIRM</name>
<evidence type="ECO:0000256" key="4">
    <source>
        <dbReference type="ARBA" id="ARBA00022692"/>
    </source>
</evidence>